<dbReference type="Gene3D" id="3.40.30.10">
    <property type="entry name" value="Glutaredoxin"/>
    <property type="match status" value="1"/>
</dbReference>
<evidence type="ECO:0008006" key="3">
    <source>
        <dbReference type="Google" id="ProtNLM"/>
    </source>
</evidence>
<dbReference type="EMBL" id="MQWA01000001">
    <property type="protein sequence ID" value="PQJ27296.1"/>
    <property type="molecule type" value="Genomic_DNA"/>
</dbReference>
<dbReference type="Proteomes" id="UP000239907">
    <property type="component" value="Unassembled WGS sequence"/>
</dbReference>
<comment type="caution">
    <text evidence="1">The sequence shown here is derived from an EMBL/GenBank/DDBJ whole genome shotgun (WGS) entry which is preliminary data.</text>
</comment>
<proteinExistence type="predicted"/>
<reference evidence="1 2" key="1">
    <citation type="submission" date="2016-12" db="EMBL/GenBank/DDBJ databases">
        <title>Study of bacterial adaptation to deep sea.</title>
        <authorList>
            <person name="Song J."/>
            <person name="Yoshizawa S."/>
            <person name="Kogure K."/>
        </authorList>
    </citation>
    <scope>NUCLEOTIDE SEQUENCE [LARGE SCALE GENOMIC DNA]</scope>
    <source>
        <strain evidence="1 2">SAORIC-165</strain>
    </source>
</reference>
<protein>
    <recommendedName>
        <fullName evidence="3">Thioredoxin-like fold domain-containing protein</fullName>
    </recommendedName>
</protein>
<dbReference type="AlphaFoldDB" id="A0A2S7TX17"/>
<dbReference type="SUPFAM" id="SSF52833">
    <property type="entry name" value="Thioredoxin-like"/>
    <property type="match status" value="1"/>
</dbReference>
<name>A0A2S7TX17_9BACT</name>
<gene>
    <name evidence="1" type="ORF">BSZ32_01500</name>
</gene>
<evidence type="ECO:0000313" key="2">
    <source>
        <dbReference type="Proteomes" id="UP000239907"/>
    </source>
</evidence>
<sequence length="91" mass="10316">MKSYNDKIGPLKNVELVMMSYDKSSDDALAWAKEESFPWPTVLGEDKEKVHFGSVEVLSIPTYILFDKDGKVVTKGKEKIFAEIAKMKETN</sequence>
<dbReference type="OrthoDB" id="199524at2"/>
<keyword evidence="2" id="KW-1185">Reference proteome</keyword>
<evidence type="ECO:0000313" key="1">
    <source>
        <dbReference type="EMBL" id="PQJ27296.1"/>
    </source>
</evidence>
<organism evidence="1 2">
    <name type="scientific">Rubritalea profundi</name>
    <dbReference type="NCBI Taxonomy" id="1658618"/>
    <lineage>
        <taxon>Bacteria</taxon>
        <taxon>Pseudomonadati</taxon>
        <taxon>Verrucomicrobiota</taxon>
        <taxon>Verrucomicrobiia</taxon>
        <taxon>Verrucomicrobiales</taxon>
        <taxon>Rubritaleaceae</taxon>
        <taxon>Rubritalea</taxon>
    </lineage>
</organism>
<dbReference type="InterPro" id="IPR036249">
    <property type="entry name" value="Thioredoxin-like_sf"/>
</dbReference>
<accession>A0A2S7TX17</accession>